<dbReference type="CDD" id="cd17352">
    <property type="entry name" value="MFS_MCT_SLC16"/>
    <property type="match status" value="1"/>
</dbReference>
<keyword evidence="2" id="KW-0812">Transmembrane</keyword>
<reference evidence="4" key="1">
    <citation type="submission" date="2025-08" db="UniProtKB">
        <authorList>
            <consortium name="RefSeq"/>
        </authorList>
    </citation>
    <scope>IDENTIFICATION</scope>
    <source>
        <tissue evidence="4">Muscle</tissue>
    </source>
</reference>
<accession>A0ABM1BQR4</accession>
<dbReference type="SUPFAM" id="SSF103473">
    <property type="entry name" value="MFS general substrate transporter"/>
    <property type="match status" value="1"/>
</dbReference>
<feature type="transmembrane region" description="Helical" evidence="2">
    <location>
        <begin position="131"/>
        <end position="151"/>
    </location>
</feature>
<gene>
    <name evidence="4" type="primary">LOC106470814</name>
</gene>
<feature type="transmembrane region" description="Helical" evidence="2">
    <location>
        <begin position="288"/>
        <end position="307"/>
    </location>
</feature>
<dbReference type="RefSeq" id="XP_013786839.1">
    <property type="nucleotide sequence ID" value="XM_013931385.2"/>
</dbReference>
<dbReference type="InterPro" id="IPR036259">
    <property type="entry name" value="MFS_trans_sf"/>
</dbReference>
<keyword evidence="2" id="KW-0472">Membrane</keyword>
<feature type="transmembrane region" description="Helical" evidence="2">
    <location>
        <begin position="199"/>
        <end position="218"/>
    </location>
</feature>
<feature type="transmembrane region" description="Helical" evidence="2">
    <location>
        <begin position="483"/>
        <end position="502"/>
    </location>
</feature>
<evidence type="ECO:0000313" key="3">
    <source>
        <dbReference type="Proteomes" id="UP000694941"/>
    </source>
</evidence>
<evidence type="ECO:0000256" key="2">
    <source>
        <dbReference type="SAM" id="Phobius"/>
    </source>
</evidence>
<feature type="transmembrane region" description="Helical" evidence="2">
    <location>
        <begin position="423"/>
        <end position="442"/>
    </location>
</feature>
<feature type="region of interest" description="Disordered" evidence="1">
    <location>
        <begin position="1"/>
        <end position="46"/>
    </location>
</feature>
<dbReference type="Pfam" id="PF07690">
    <property type="entry name" value="MFS_1"/>
    <property type="match status" value="1"/>
</dbReference>
<dbReference type="InterPro" id="IPR050327">
    <property type="entry name" value="Proton-linked_MCT"/>
</dbReference>
<dbReference type="PANTHER" id="PTHR11360">
    <property type="entry name" value="MONOCARBOXYLATE TRANSPORTER"/>
    <property type="match status" value="1"/>
</dbReference>
<organism evidence="3 4">
    <name type="scientific">Limulus polyphemus</name>
    <name type="common">Atlantic horseshoe crab</name>
    <dbReference type="NCBI Taxonomy" id="6850"/>
    <lineage>
        <taxon>Eukaryota</taxon>
        <taxon>Metazoa</taxon>
        <taxon>Ecdysozoa</taxon>
        <taxon>Arthropoda</taxon>
        <taxon>Chelicerata</taxon>
        <taxon>Merostomata</taxon>
        <taxon>Xiphosura</taxon>
        <taxon>Limulidae</taxon>
        <taxon>Limulus</taxon>
    </lineage>
</organism>
<feature type="compositionally biased region" description="Basic and acidic residues" evidence="1">
    <location>
        <begin position="1"/>
        <end position="13"/>
    </location>
</feature>
<dbReference type="Proteomes" id="UP000694941">
    <property type="component" value="Unplaced"/>
</dbReference>
<keyword evidence="2" id="KW-1133">Transmembrane helix</keyword>
<feature type="transmembrane region" description="Helical" evidence="2">
    <location>
        <begin position="389"/>
        <end position="411"/>
    </location>
</feature>
<name>A0ABM1BQR4_LIMPO</name>
<feature type="transmembrane region" description="Helical" evidence="2">
    <location>
        <begin position="257"/>
        <end position="276"/>
    </location>
</feature>
<dbReference type="PANTHER" id="PTHR11360:SF93">
    <property type="entry name" value="MONOCARBOXYLATE TRANSPORTER 7-LIKE PROTEIN"/>
    <property type="match status" value="1"/>
</dbReference>
<dbReference type="GeneID" id="106470814"/>
<evidence type="ECO:0000313" key="4">
    <source>
        <dbReference type="RefSeq" id="XP_013786839.1"/>
    </source>
</evidence>
<feature type="compositionally biased region" description="Polar residues" evidence="1">
    <location>
        <begin position="16"/>
        <end position="30"/>
    </location>
</feature>
<proteinExistence type="predicted"/>
<feature type="transmembrane region" description="Helical" evidence="2">
    <location>
        <begin position="171"/>
        <end position="192"/>
    </location>
</feature>
<evidence type="ECO:0000256" key="1">
    <source>
        <dbReference type="SAM" id="MobiDB-lite"/>
    </source>
</evidence>
<feature type="transmembrane region" description="Helical" evidence="2">
    <location>
        <begin position="355"/>
        <end position="377"/>
    </location>
</feature>
<sequence>MDEGRESRTEKCEIQVQPSDGETASNSASESFPALGPVGRRRTKSLPSRQVIFAGDGSGKPMGTATAAAVVTQRSVAAGRSTGRAATLPYRNGRESRTEDRALYDRGKSIVTNLDPKTSTIRQHYYPEGGWGWVICVCAFFVHFLTSGLQLSYGVLYLKIVKTFGKAHETAWIGSLSLASGFFLSPVIVALCRRKSTRLIAVFGGFISALGCLFTSFASQIHQIFFSYGIFMGFGLGIAREASNIMIGQYFKRRREFVELIVQSGTGLGITMMSLFLHEVLRLLDWRLGLQALTGIVFTTFFLGVCYRPASLYHPQRRAILHLKNQKRKIKDKTAPQEKSPFLDFSLLRTRTLQIVMLSSSLCSLGIYTPCFYMAIIADEEGLENSSVLILQALLGLAFAVGCLLFGLMIIKSSPQCMIARQYLCQAAMFGTAVAILSLRAVSGYQGYILFVWIYGIFCGGFHYSLKMYLFEKVRPRNFSRSWGFLQWSQFLSVLCGIPITGYINRSRGPKMGVFFSCGCVVVGMLVLFLMNLRKTSDKKSQKTILMGDDQSQFHIDATIALNEEDICTCGRNLGGEELPPLDRCQKAISFGTSLDGADEERRPELLTCISEEGLVDIGDNNILEEWCMGECITSCNKEEKFLMISEFENNLHDPVIPPCDHRIHNSPARRNSTHPELFYMAQRRRCDPVSLHLPKRKISVIEEITSSV</sequence>
<feature type="transmembrane region" description="Helical" evidence="2">
    <location>
        <begin position="224"/>
        <end position="245"/>
    </location>
</feature>
<dbReference type="InterPro" id="IPR011701">
    <property type="entry name" value="MFS"/>
</dbReference>
<feature type="transmembrane region" description="Helical" evidence="2">
    <location>
        <begin position="514"/>
        <end position="533"/>
    </location>
</feature>
<keyword evidence="3" id="KW-1185">Reference proteome</keyword>
<dbReference type="Gene3D" id="1.20.1250.20">
    <property type="entry name" value="MFS general substrate transporter like domains"/>
    <property type="match status" value="1"/>
</dbReference>
<protein>
    <submittedName>
        <fullName evidence="4">Monocarboxylate transporter 10-like</fullName>
    </submittedName>
</protein>
<feature type="transmembrane region" description="Helical" evidence="2">
    <location>
        <begin position="448"/>
        <end position="471"/>
    </location>
</feature>